<dbReference type="STRING" id="487685.SAMN04488696_0512"/>
<dbReference type="AlphaFoldDB" id="A0A1I4P9Y8"/>
<keyword evidence="3" id="KW-1185">Reference proteome</keyword>
<organism evidence="2 3">
    <name type="scientific">Methanolobus profundi</name>
    <dbReference type="NCBI Taxonomy" id="487685"/>
    <lineage>
        <taxon>Archaea</taxon>
        <taxon>Methanobacteriati</taxon>
        <taxon>Methanobacteriota</taxon>
        <taxon>Stenosarchaea group</taxon>
        <taxon>Methanomicrobia</taxon>
        <taxon>Methanosarcinales</taxon>
        <taxon>Methanosarcinaceae</taxon>
        <taxon>Methanolobus</taxon>
    </lineage>
</organism>
<proteinExistence type="predicted"/>
<gene>
    <name evidence="2" type="ORF">SAMN04488696_0512</name>
</gene>
<dbReference type="EMBL" id="FOUJ01000001">
    <property type="protein sequence ID" value="SFM24173.1"/>
    <property type="molecule type" value="Genomic_DNA"/>
</dbReference>
<protein>
    <submittedName>
        <fullName evidence="2">Predicted transcriptional regulator</fullName>
    </submittedName>
</protein>
<sequence length="120" mass="14098">MVDFACKEFEIEAVIKCGLNLTKAELQILKYFLQYGQDWLTTETIAEELGLNLSTVQRSVKKLFERKILIRSQNNMDGGGYFFVYKIRSKKDIHELIMEIVNSWVKRVDSELRSWADENQ</sequence>
<accession>A0A1I4P9Y8</accession>
<evidence type="ECO:0000313" key="3">
    <source>
        <dbReference type="Proteomes" id="UP000198535"/>
    </source>
</evidence>
<dbReference type="Proteomes" id="UP000198535">
    <property type="component" value="Unassembled WGS sequence"/>
</dbReference>
<dbReference type="OrthoDB" id="9141at2157"/>
<dbReference type="Pfam" id="PF21984">
    <property type="entry name" value="DnaD_N"/>
    <property type="match status" value="1"/>
</dbReference>
<name>A0A1I4P9Y8_9EURY</name>
<evidence type="ECO:0000259" key="1">
    <source>
        <dbReference type="Pfam" id="PF21984"/>
    </source>
</evidence>
<dbReference type="InterPro" id="IPR036390">
    <property type="entry name" value="WH_DNA-bd_sf"/>
</dbReference>
<feature type="domain" description="DnaD N-terminal" evidence="1">
    <location>
        <begin position="11"/>
        <end position="107"/>
    </location>
</feature>
<reference evidence="3" key="1">
    <citation type="submission" date="2016-10" db="EMBL/GenBank/DDBJ databases">
        <authorList>
            <person name="Varghese N."/>
            <person name="Submissions S."/>
        </authorList>
    </citation>
    <scope>NUCLEOTIDE SEQUENCE [LARGE SCALE GENOMIC DNA]</scope>
    <source>
        <strain evidence="3">Mob M</strain>
    </source>
</reference>
<dbReference type="RefSeq" id="WP_091932729.1">
    <property type="nucleotide sequence ID" value="NZ_FOUJ01000001.1"/>
</dbReference>
<dbReference type="InterPro" id="IPR036388">
    <property type="entry name" value="WH-like_DNA-bd_sf"/>
</dbReference>
<dbReference type="SUPFAM" id="SSF46785">
    <property type="entry name" value="Winged helix' DNA-binding domain"/>
    <property type="match status" value="1"/>
</dbReference>
<dbReference type="InterPro" id="IPR053843">
    <property type="entry name" value="DnaD_N"/>
</dbReference>
<evidence type="ECO:0000313" key="2">
    <source>
        <dbReference type="EMBL" id="SFM24173.1"/>
    </source>
</evidence>
<dbReference type="Gene3D" id="1.10.10.10">
    <property type="entry name" value="Winged helix-like DNA-binding domain superfamily/Winged helix DNA-binding domain"/>
    <property type="match status" value="1"/>
</dbReference>